<name>A0ABQ0C6Y0_9PROT</name>
<evidence type="ECO:0008006" key="3">
    <source>
        <dbReference type="Google" id="ProtNLM"/>
    </source>
</evidence>
<keyword evidence="2" id="KW-1185">Reference proteome</keyword>
<accession>A0ABQ0C6Y0</accession>
<evidence type="ECO:0000313" key="1">
    <source>
        <dbReference type="EMBL" id="GAB0056480.1"/>
    </source>
</evidence>
<proteinExistence type="predicted"/>
<dbReference type="InterPro" id="IPR021457">
    <property type="entry name" value="DUF3108"/>
</dbReference>
<protein>
    <recommendedName>
        <fullName evidence="3">DUF3108 domain-containing protein</fullName>
    </recommendedName>
</protein>
<dbReference type="EMBL" id="BAAFGK010000002">
    <property type="protein sequence ID" value="GAB0056480.1"/>
    <property type="molecule type" value="Genomic_DNA"/>
</dbReference>
<organism evidence="1 2">
    <name type="scientific">Candidatus Magnetaquiglobus chichijimensis</name>
    <dbReference type="NCBI Taxonomy" id="3141448"/>
    <lineage>
        <taxon>Bacteria</taxon>
        <taxon>Pseudomonadati</taxon>
        <taxon>Pseudomonadota</taxon>
        <taxon>Magnetococcia</taxon>
        <taxon>Magnetococcales</taxon>
        <taxon>Candidatus Magnetaquicoccaceae</taxon>
        <taxon>Candidatus Magnetaquiglobus</taxon>
    </lineage>
</organism>
<reference evidence="1 2" key="1">
    <citation type="submission" date="2024-09" db="EMBL/GenBank/DDBJ databases">
        <title>Draft genome sequence of Candidatus Magnetaquicoccaceae bacterium FCR-1.</title>
        <authorList>
            <person name="Shimoshige H."/>
            <person name="Shimamura S."/>
            <person name="Taoka A."/>
            <person name="Kobayashi H."/>
            <person name="Maekawa T."/>
        </authorList>
    </citation>
    <scope>NUCLEOTIDE SEQUENCE [LARGE SCALE GENOMIC DNA]</scope>
    <source>
        <strain evidence="1 2">FCR-1</strain>
    </source>
</reference>
<sequence length="268" mass="29783">MKRGLVGSLLRRGVVGLLVALPGLAWAGGAGSSALGGVVGERLRYNIHWMGVPAGKAYMEVRPAKEGHYALVSGVESIGMIRMMYPVKDELHSEGEKTPHGLSARYYAKHQQRGDQSRLIEYRFDREWGEALRTQEGEEPMSIHGVTPGVHDMMTGFYALRACPELTPGTEVYIPMLDGKKIYQVAANVGMVERLTTPLGFFDVMPLTIMIGNSDLFRVKGSIVVWLTHDERRLPVRVESRLDLKSISADLIGYDDGRGERREARESR</sequence>
<dbReference type="Proteomes" id="UP001628193">
    <property type="component" value="Unassembled WGS sequence"/>
</dbReference>
<dbReference type="Pfam" id="PF11306">
    <property type="entry name" value="DUF3108"/>
    <property type="match status" value="1"/>
</dbReference>
<evidence type="ECO:0000313" key="2">
    <source>
        <dbReference type="Proteomes" id="UP001628193"/>
    </source>
</evidence>
<comment type="caution">
    <text evidence="1">The sequence shown here is derived from an EMBL/GenBank/DDBJ whole genome shotgun (WGS) entry which is preliminary data.</text>
</comment>
<gene>
    <name evidence="1" type="ORF">SIID45300_00788</name>
</gene>